<evidence type="ECO:0000256" key="1">
    <source>
        <dbReference type="ARBA" id="ARBA00022857"/>
    </source>
</evidence>
<dbReference type="PANTHER" id="PTHR10996">
    <property type="entry name" value="2-HYDROXYACID DEHYDROGENASE-RELATED"/>
    <property type="match status" value="1"/>
</dbReference>
<dbReference type="CDD" id="cd12156">
    <property type="entry name" value="HPPR"/>
    <property type="match status" value="1"/>
</dbReference>
<keyword evidence="3" id="KW-0520">NAD</keyword>
<organism evidence="7 8">
    <name type="scientific">Methylobacterium planeticum</name>
    <dbReference type="NCBI Taxonomy" id="2615211"/>
    <lineage>
        <taxon>Bacteria</taxon>
        <taxon>Pseudomonadati</taxon>
        <taxon>Pseudomonadota</taxon>
        <taxon>Alphaproteobacteria</taxon>
        <taxon>Hyphomicrobiales</taxon>
        <taxon>Methylobacteriaceae</taxon>
        <taxon>Methylobacterium</taxon>
    </lineage>
</organism>
<dbReference type="EMBL" id="VZZJ01000035">
    <property type="protein sequence ID" value="KAB1069888.1"/>
    <property type="molecule type" value="Genomic_DNA"/>
</dbReference>
<dbReference type="GO" id="GO:0005829">
    <property type="term" value="C:cytosol"/>
    <property type="evidence" value="ECO:0007669"/>
    <property type="project" value="TreeGrafter"/>
</dbReference>
<evidence type="ECO:0000259" key="5">
    <source>
        <dbReference type="Pfam" id="PF00389"/>
    </source>
</evidence>
<keyword evidence="1" id="KW-0521">NADP</keyword>
<dbReference type="SUPFAM" id="SSF52283">
    <property type="entry name" value="Formate/glycerate dehydrogenase catalytic domain-like"/>
    <property type="match status" value="1"/>
</dbReference>
<keyword evidence="2 4" id="KW-0560">Oxidoreductase</keyword>
<evidence type="ECO:0000256" key="3">
    <source>
        <dbReference type="ARBA" id="ARBA00023027"/>
    </source>
</evidence>
<dbReference type="RefSeq" id="WP_150966433.1">
    <property type="nucleotide sequence ID" value="NZ_VZZJ01000035.1"/>
</dbReference>
<dbReference type="InterPro" id="IPR036291">
    <property type="entry name" value="NAD(P)-bd_dom_sf"/>
</dbReference>
<sequence>MKPDVLLLKAILPDTIQALEECFTVHRLDQAKDRNALLAAVGPVIRAVVVGGQAPAGSELFAQLPALEIIANFGVGYDTIDVASARRHGAIVTNTPDVLTEEVADLALGLLLAVVRRIPQADRYLRAEAWPKAAFPLSASLRERRIGILGLGRIGRAVARRLEGFGSAIAYHGRNRQKDVAYTYHATAIELAQACDVLVVVAPGGGAEALVNAEVLAALGPDGILINVARGSLVDEAALIVALQQGVIHSAGLDVFADEPRVPSALIALDNVVLLPHVGSASHHTRRAMGRLLVDNLVSWFAGRGPVTPVSETPWLPSAG</sequence>
<evidence type="ECO:0000256" key="2">
    <source>
        <dbReference type="ARBA" id="ARBA00023002"/>
    </source>
</evidence>
<dbReference type="PANTHER" id="PTHR10996:SF178">
    <property type="entry name" value="2-HYDROXYACID DEHYDROGENASE YGL185C-RELATED"/>
    <property type="match status" value="1"/>
</dbReference>
<evidence type="ECO:0000313" key="8">
    <source>
        <dbReference type="Proteomes" id="UP000441523"/>
    </source>
</evidence>
<name>A0A6N6MGB2_9HYPH</name>
<reference evidence="7 8" key="1">
    <citation type="submission" date="2019-09" db="EMBL/GenBank/DDBJ databases">
        <title>YIM 132548 draft genome.</title>
        <authorList>
            <person name="Jiang L."/>
        </authorList>
    </citation>
    <scope>NUCLEOTIDE SEQUENCE [LARGE SCALE GENOMIC DNA]</scope>
    <source>
        <strain evidence="7 8">YIM 132548</strain>
    </source>
</reference>
<dbReference type="InterPro" id="IPR006140">
    <property type="entry name" value="D-isomer_DH_NAD-bd"/>
</dbReference>
<proteinExistence type="inferred from homology"/>
<dbReference type="Pfam" id="PF02826">
    <property type="entry name" value="2-Hacid_dh_C"/>
    <property type="match status" value="1"/>
</dbReference>
<dbReference type="SUPFAM" id="SSF51735">
    <property type="entry name" value="NAD(P)-binding Rossmann-fold domains"/>
    <property type="match status" value="1"/>
</dbReference>
<dbReference type="GO" id="GO:0030267">
    <property type="term" value="F:glyoxylate reductase (NADPH) activity"/>
    <property type="evidence" value="ECO:0007669"/>
    <property type="project" value="TreeGrafter"/>
</dbReference>
<dbReference type="InterPro" id="IPR050223">
    <property type="entry name" value="D-isomer_2-hydroxyacid_DH"/>
</dbReference>
<keyword evidence="8" id="KW-1185">Reference proteome</keyword>
<protein>
    <submittedName>
        <fullName evidence="7">2-hydroxyacid dehydrogenase</fullName>
    </submittedName>
</protein>
<evidence type="ECO:0000259" key="6">
    <source>
        <dbReference type="Pfam" id="PF02826"/>
    </source>
</evidence>
<dbReference type="Pfam" id="PF00389">
    <property type="entry name" value="2-Hacid_dh"/>
    <property type="match status" value="1"/>
</dbReference>
<dbReference type="AlphaFoldDB" id="A0A6N6MGB2"/>
<dbReference type="GO" id="GO:0051287">
    <property type="term" value="F:NAD binding"/>
    <property type="evidence" value="ECO:0007669"/>
    <property type="project" value="InterPro"/>
</dbReference>
<feature type="domain" description="D-isomer specific 2-hydroxyacid dehydrogenase NAD-binding" evidence="6">
    <location>
        <begin position="108"/>
        <end position="279"/>
    </location>
</feature>
<evidence type="ECO:0000313" key="7">
    <source>
        <dbReference type="EMBL" id="KAB1069888.1"/>
    </source>
</evidence>
<dbReference type="FunFam" id="3.40.50.720:FF:000213">
    <property type="entry name" value="Putative 2-hydroxyacid dehydrogenase"/>
    <property type="match status" value="1"/>
</dbReference>
<evidence type="ECO:0000256" key="4">
    <source>
        <dbReference type="RuleBase" id="RU003719"/>
    </source>
</evidence>
<accession>A0A6N6MGB2</accession>
<dbReference type="GO" id="GO:0016618">
    <property type="term" value="F:hydroxypyruvate reductase [NAD(P)H] activity"/>
    <property type="evidence" value="ECO:0007669"/>
    <property type="project" value="TreeGrafter"/>
</dbReference>
<gene>
    <name evidence="7" type="ORF">F6X51_24560</name>
</gene>
<dbReference type="Proteomes" id="UP000441523">
    <property type="component" value="Unassembled WGS sequence"/>
</dbReference>
<dbReference type="InterPro" id="IPR006139">
    <property type="entry name" value="D-isomer_2_OHA_DH_cat_dom"/>
</dbReference>
<comment type="similarity">
    <text evidence="4">Belongs to the D-isomer specific 2-hydroxyacid dehydrogenase family.</text>
</comment>
<feature type="domain" description="D-isomer specific 2-hydroxyacid dehydrogenase catalytic" evidence="5">
    <location>
        <begin position="5"/>
        <end position="310"/>
    </location>
</feature>
<comment type="caution">
    <text evidence="7">The sequence shown here is derived from an EMBL/GenBank/DDBJ whole genome shotgun (WGS) entry which is preliminary data.</text>
</comment>
<dbReference type="Gene3D" id="3.40.50.720">
    <property type="entry name" value="NAD(P)-binding Rossmann-like Domain"/>
    <property type="match status" value="2"/>
</dbReference>